<gene>
    <name evidence="4" type="ORF">SAMN05444001_102167</name>
</gene>
<dbReference type="Pfam" id="PF00326">
    <property type="entry name" value="Peptidase_S9"/>
    <property type="match status" value="1"/>
</dbReference>
<evidence type="ECO:0000256" key="1">
    <source>
        <dbReference type="ARBA" id="ARBA00022801"/>
    </source>
</evidence>
<dbReference type="GO" id="GO:0006508">
    <property type="term" value="P:proteolysis"/>
    <property type="evidence" value="ECO:0007669"/>
    <property type="project" value="InterPro"/>
</dbReference>
<evidence type="ECO:0000313" key="5">
    <source>
        <dbReference type="Proteomes" id="UP000236725"/>
    </source>
</evidence>
<dbReference type="SUPFAM" id="SSF82171">
    <property type="entry name" value="DPP6 N-terminal domain-like"/>
    <property type="match status" value="1"/>
</dbReference>
<accession>A0A8G2F3E6</accession>
<dbReference type="EMBL" id="FNVS01000002">
    <property type="protein sequence ID" value="SEF54230.1"/>
    <property type="molecule type" value="Genomic_DNA"/>
</dbReference>
<evidence type="ECO:0000256" key="2">
    <source>
        <dbReference type="SAM" id="SignalP"/>
    </source>
</evidence>
<dbReference type="SUPFAM" id="SSF53474">
    <property type="entry name" value="alpha/beta-Hydrolases"/>
    <property type="match status" value="1"/>
</dbReference>
<dbReference type="InterPro" id="IPR029058">
    <property type="entry name" value="AB_hydrolase_fold"/>
</dbReference>
<keyword evidence="5" id="KW-1185">Reference proteome</keyword>
<sequence length="830" mass="93479">MKKRTYLIPVLLFAALTLQAATNIKVMQYKYAGPIVVNKPFMVDTVNVNGKPFEAKNLLKSTLPFDRALSSPEILQADTAGSVSFLASQKGYALHLFSFFLNSDRYVKGTLEVTGNGAFDVYVNNKSVGSTSELVMEPRRYEIVIKYLTAETDTCKPSFKTIFKSKEDAVVTASLNPEKRYTLNNIMEGQDFRGIGVSPNGKYALVKYVNRFPEGKSESYTQLMDASTGRILLQDNGFLTNARWMPESNLFYYTRKGLQGKELVTVDPATMKENILVNDLPDGHFIVAPNEASLFFTIEEQGPKEGNELIRVLEPRDRLPGFRDRSFIWRYDLHTGLYEQLTFGYQSTYINDISADSRYLLFSVNDNVYTSLPHGRNSLYRMDLQTMAIDTIWEKKPYVNQAAFSPDGKQLLVAGSGDAFEGIGLNIKEGQLSNDYDGQLFLYNLANHKATPLTKEFNPNVIDAVWNRYDGQIYIQAEDQDFQRLFSCNPANGKIKQIALTEDIITGYSLADNAPVLFFYGQSVSNANRLYAYDLKGGKSRLVYDLSSDKLKDIALGEVHDWNFTSTDGTTIQGRYYLPPHFDPGKKYPMIVYYYGGTSPTNRMLEMRYSMHMYAALGYVVYTLNPSGTTGFGQEFAARHVNAWGIKTADEIIQGTKEFCKQHAFVNEKKIGCIGASYGGFMTQYLQTKTTIFAAAVSHAGISALSSYWGEGYWGFGYCSVANKGTYPWNNPEFFTKQSPLFNADKINTPLLLLHGNADTNVPVGESIQMFAALKLLGKTVEFVQVDGENHGIVGYSKRIGWQNTIFAWFAKWLKDEPEWWAAMYPERKL</sequence>
<dbReference type="RefSeq" id="WP_103982446.1">
    <property type="nucleotide sequence ID" value="NZ_FNVS01000002.1"/>
</dbReference>
<evidence type="ECO:0000313" key="4">
    <source>
        <dbReference type="EMBL" id="SEF54230.1"/>
    </source>
</evidence>
<dbReference type="PANTHER" id="PTHR42776:SF27">
    <property type="entry name" value="DIPEPTIDYL PEPTIDASE FAMILY MEMBER 6"/>
    <property type="match status" value="1"/>
</dbReference>
<name>A0A8G2F3E6_9BACT</name>
<feature type="signal peptide" evidence="2">
    <location>
        <begin position="1"/>
        <end position="20"/>
    </location>
</feature>
<dbReference type="InterPro" id="IPR011042">
    <property type="entry name" value="6-blade_b-propeller_TolB-like"/>
</dbReference>
<proteinExistence type="predicted"/>
<keyword evidence="1" id="KW-0378">Hydrolase</keyword>
<keyword evidence="4" id="KW-0031">Aminopeptidase</keyword>
<dbReference type="Gene3D" id="3.40.50.1820">
    <property type="entry name" value="alpha/beta hydrolase"/>
    <property type="match status" value="1"/>
</dbReference>
<feature type="chain" id="PRO_5034502689" evidence="2">
    <location>
        <begin position="21"/>
        <end position="830"/>
    </location>
</feature>
<dbReference type="Proteomes" id="UP000236725">
    <property type="component" value="Unassembled WGS sequence"/>
</dbReference>
<dbReference type="Gene3D" id="2.120.10.30">
    <property type="entry name" value="TolB, C-terminal domain"/>
    <property type="match status" value="1"/>
</dbReference>
<protein>
    <submittedName>
        <fullName evidence="4">Dipeptidyl aminopeptidase/acylaminoacyl peptidase</fullName>
    </submittedName>
</protein>
<dbReference type="GO" id="GO:0004177">
    <property type="term" value="F:aminopeptidase activity"/>
    <property type="evidence" value="ECO:0007669"/>
    <property type="project" value="UniProtKB-KW"/>
</dbReference>
<comment type="caution">
    <text evidence="4">The sequence shown here is derived from an EMBL/GenBank/DDBJ whole genome shotgun (WGS) entry which is preliminary data.</text>
</comment>
<keyword evidence="4" id="KW-0645">Protease</keyword>
<feature type="domain" description="Peptidase S9 prolyl oligopeptidase catalytic" evidence="3">
    <location>
        <begin position="608"/>
        <end position="816"/>
    </location>
</feature>
<reference evidence="4 5" key="1">
    <citation type="submission" date="2016-10" db="EMBL/GenBank/DDBJ databases">
        <authorList>
            <person name="Varghese N."/>
            <person name="Submissions S."/>
        </authorList>
    </citation>
    <scope>NUCLEOTIDE SEQUENCE [LARGE SCALE GENOMIC DNA]</scope>
    <source>
        <strain evidence="4 5">DSM 29073</strain>
    </source>
</reference>
<dbReference type="InterPro" id="IPR001375">
    <property type="entry name" value="Peptidase_S9_cat"/>
</dbReference>
<dbReference type="PANTHER" id="PTHR42776">
    <property type="entry name" value="SERINE PEPTIDASE S9 FAMILY MEMBER"/>
    <property type="match status" value="1"/>
</dbReference>
<evidence type="ECO:0000259" key="3">
    <source>
        <dbReference type="Pfam" id="PF00326"/>
    </source>
</evidence>
<organism evidence="4 5">
    <name type="scientific">Parabacteroides chinchillae</name>
    <dbReference type="NCBI Taxonomy" id="871327"/>
    <lineage>
        <taxon>Bacteria</taxon>
        <taxon>Pseudomonadati</taxon>
        <taxon>Bacteroidota</taxon>
        <taxon>Bacteroidia</taxon>
        <taxon>Bacteroidales</taxon>
        <taxon>Tannerellaceae</taxon>
        <taxon>Parabacteroides</taxon>
    </lineage>
</organism>
<keyword evidence="2" id="KW-0732">Signal</keyword>
<dbReference type="GO" id="GO:0004252">
    <property type="term" value="F:serine-type endopeptidase activity"/>
    <property type="evidence" value="ECO:0007669"/>
    <property type="project" value="TreeGrafter"/>
</dbReference>
<dbReference type="AlphaFoldDB" id="A0A8G2F3E6"/>